<dbReference type="Pfam" id="PF00076">
    <property type="entry name" value="RRM_1"/>
    <property type="match status" value="1"/>
</dbReference>
<dbReference type="Gene3D" id="3.30.70.330">
    <property type="match status" value="1"/>
</dbReference>
<dbReference type="SUPFAM" id="SSF54928">
    <property type="entry name" value="RNA-binding domain, RBD"/>
    <property type="match status" value="1"/>
</dbReference>
<dbReference type="OrthoDB" id="439808at2759"/>
<dbReference type="GO" id="GO:0003723">
    <property type="term" value="F:RNA binding"/>
    <property type="evidence" value="ECO:0007669"/>
    <property type="project" value="UniProtKB-UniRule"/>
</dbReference>
<name>A0A5A7RDF5_STRAF</name>
<accession>A0A5A7RDF5</accession>
<dbReference type="InterPro" id="IPR035979">
    <property type="entry name" value="RBD_domain_sf"/>
</dbReference>
<organism evidence="4 5">
    <name type="scientific">Striga asiatica</name>
    <name type="common">Asiatic witchweed</name>
    <name type="synonym">Buchnera asiatica</name>
    <dbReference type="NCBI Taxonomy" id="4170"/>
    <lineage>
        <taxon>Eukaryota</taxon>
        <taxon>Viridiplantae</taxon>
        <taxon>Streptophyta</taxon>
        <taxon>Embryophyta</taxon>
        <taxon>Tracheophyta</taxon>
        <taxon>Spermatophyta</taxon>
        <taxon>Magnoliopsida</taxon>
        <taxon>eudicotyledons</taxon>
        <taxon>Gunneridae</taxon>
        <taxon>Pentapetalae</taxon>
        <taxon>asterids</taxon>
        <taxon>lamiids</taxon>
        <taxon>Lamiales</taxon>
        <taxon>Orobanchaceae</taxon>
        <taxon>Buchnereae</taxon>
        <taxon>Striga</taxon>
    </lineage>
</organism>
<feature type="domain" description="RRM" evidence="3">
    <location>
        <begin position="1"/>
        <end position="62"/>
    </location>
</feature>
<dbReference type="InterPro" id="IPR011009">
    <property type="entry name" value="Kinase-like_dom_sf"/>
</dbReference>
<evidence type="ECO:0000259" key="3">
    <source>
        <dbReference type="PROSITE" id="PS50102"/>
    </source>
</evidence>
<dbReference type="SMART" id="SM00360">
    <property type="entry name" value="RRM"/>
    <property type="match status" value="1"/>
</dbReference>
<dbReference type="InterPro" id="IPR000504">
    <property type="entry name" value="RRM_dom"/>
</dbReference>
<dbReference type="GO" id="GO:0016301">
    <property type="term" value="F:kinase activity"/>
    <property type="evidence" value="ECO:0007669"/>
    <property type="project" value="UniProtKB-KW"/>
</dbReference>
<dbReference type="Gene3D" id="3.30.200.20">
    <property type="entry name" value="Phosphorylase Kinase, domain 1"/>
    <property type="match status" value="1"/>
</dbReference>
<evidence type="ECO:0000313" key="4">
    <source>
        <dbReference type="EMBL" id="GER55326.1"/>
    </source>
</evidence>
<keyword evidence="5" id="KW-1185">Reference proteome</keyword>
<gene>
    <name evidence="4" type="ORF">STAS_32978</name>
</gene>
<dbReference type="SUPFAM" id="SSF56112">
    <property type="entry name" value="Protein kinase-like (PK-like)"/>
    <property type="match status" value="1"/>
</dbReference>
<keyword evidence="4" id="KW-0808">Transferase</keyword>
<dbReference type="PROSITE" id="PS50102">
    <property type="entry name" value="RRM"/>
    <property type="match status" value="1"/>
</dbReference>
<dbReference type="InterPro" id="IPR012677">
    <property type="entry name" value="Nucleotide-bd_a/b_plait_sf"/>
</dbReference>
<dbReference type="EMBL" id="BKCP01011626">
    <property type="protein sequence ID" value="GER55326.1"/>
    <property type="molecule type" value="Genomic_DNA"/>
</dbReference>
<keyword evidence="1 2" id="KW-0694">RNA-binding</keyword>
<reference evidence="5" key="1">
    <citation type="journal article" date="2019" name="Curr. Biol.">
        <title>Genome Sequence of Striga asiatica Provides Insight into the Evolution of Plant Parasitism.</title>
        <authorList>
            <person name="Yoshida S."/>
            <person name="Kim S."/>
            <person name="Wafula E.K."/>
            <person name="Tanskanen J."/>
            <person name="Kim Y.M."/>
            <person name="Honaas L."/>
            <person name="Yang Z."/>
            <person name="Spallek T."/>
            <person name="Conn C.E."/>
            <person name="Ichihashi Y."/>
            <person name="Cheong K."/>
            <person name="Cui S."/>
            <person name="Der J.P."/>
            <person name="Gundlach H."/>
            <person name="Jiao Y."/>
            <person name="Hori C."/>
            <person name="Ishida J.K."/>
            <person name="Kasahara H."/>
            <person name="Kiba T."/>
            <person name="Kim M.S."/>
            <person name="Koo N."/>
            <person name="Laohavisit A."/>
            <person name="Lee Y.H."/>
            <person name="Lumba S."/>
            <person name="McCourt P."/>
            <person name="Mortimer J.C."/>
            <person name="Mutuku J.M."/>
            <person name="Nomura T."/>
            <person name="Sasaki-Sekimoto Y."/>
            <person name="Seto Y."/>
            <person name="Wang Y."/>
            <person name="Wakatake T."/>
            <person name="Sakakibara H."/>
            <person name="Demura T."/>
            <person name="Yamaguchi S."/>
            <person name="Yoneyama K."/>
            <person name="Manabe R.I."/>
            <person name="Nelson D.C."/>
            <person name="Schulman A.H."/>
            <person name="Timko M.P."/>
            <person name="dePamphilis C.W."/>
            <person name="Choi D."/>
            <person name="Shirasu K."/>
        </authorList>
    </citation>
    <scope>NUCLEOTIDE SEQUENCE [LARGE SCALE GENOMIC DNA]</scope>
    <source>
        <strain evidence="5">cv. UVA1</strain>
    </source>
</reference>
<evidence type="ECO:0000256" key="1">
    <source>
        <dbReference type="ARBA" id="ARBA00022884"/>
    </source>
</evidence>
<sequence length="216" mass="24375">MGGLGVSGNVKEASVVYDRESGRSRGFGFVTYSSSAEVNKAIESFDGMEFNGRSIRVSRAESRPRRDFRFRVRKRGLVFLEIHSILDEAQFLSVEQVLKSLVEGNAIGKECSGVVYRMELENGEVIHVKKLWSTRCVPVLTTTTAGSMQVGSVTHSRRRQRHSGPSGNIVKFLGCCSNRNTRLLMYVYMPNESLWSLLHEHRRGCLECNVMLLMYD</sequence>
<comment type="caution">
    <text evidence="4">The sequence shown here is derived from an EMBL/GenBank/DDBJ whole genome shotgun (WGS) entry which is preliminary data.</text>
</comment>
<dbReference type="PANTHER" id="PTHR48027">
    <property type="entry name" value="HETEROGENEOUS NUCLEAR RIBONUCLEOPROTEIN 87F-RELATED"/>
    <property type="match status" value="1"/>
</dbReference>
<evidence type="ECO:0000313" key="5">
    <source>
        <dbReference type="Proteomes" id="UP000325081"/>
    </source>
</evidence>
<dbReference type="AlphaFoldDB" id="A0A5A7RDF5"/>
<dbReference type="Proteomes" id="UP000325081">
    <property type="component" value="Unassembled WGS sequence"/>
</dbReference>
<dbReference type="InterPro" id="IPR052462">
    <property type="entry name" value="SLIRP/GR-RBP-like"/>
</dbReference>
<keyword evidence="4" id="KW-0418">Kinase</keyword>
<keyword evidence="4" id="KW-0675">Receptor</keyword>
<evidence type="ECO:0000256" key="2">
    <source>
        <dbReference type="PROSITE-ProRule" id="PRU00176"/>
    </source>
</evidence>
<protein>
    <submittedName>
        <fullName evidence="4">Leucine-rich repeat receptor-like protein kinase family protein</fullName>
    </submittedName>
</protein>
<proteinExistence type="predicted"/>